<reference evidence="1 2" key="1">
    <citation type="submission" date="2024-03" db="EMBL/GenBank/DDBJ databases">
        <title>Human intestinal bacterial collection.</title>
        <authorList>
            <person name="Pauvert C."/>
            <person name="Hitch T.C.A."/>
            <person name="Clavel T."/>
        </authorList>
    </citation>
    <scope>NUCLEOTIDE SEQUENCE [LARGE SCALE GENOMIC DNA]</scope>
    <source>
        <strain evidence="1 2">CLA-JM-H44</strain>
    </source>
</reference>
<gene>
    <name evidence="1" type="ORF">WMO26_12880</name>
</gene>
<proteinExistence type="predicted"/>
<name>A0ABV1E335_9FIRM</name>
<protein>
    <submittedName>
        <fullName evidence="1">Uncharacterized protein</fullName>
    </submittedName>
</protein>
<dbReference type="Proteomes" id="UP001489509">
    <property type="component" value="Unassembled WGS sequence"/>
</dbReference>
<dbReference type="EMBL" id="JBBMFD010000038">
    <property type="protein sequence ID" value="MEQ2441725.1"/>
    <property type="molecule type" value="Genomic_DNA"/>
</dbReference>
<sequence>MQVTPYYNSAVHIEYGIYFMTGAGRSSAFGAVSFLIEVPSQTVFNLTFNSSVTTTEGTLTLVIHKMRR</sequence>
<dbReference type="RefSeq" id="WP_349221000.1">
    <property type="nucleotide sequence ID" value="NZ_JBBMFD010000038.1"/>
</dbReference>
<evidence type="ECO:0000313" key="2">
    <source>
        <dbReference type="Proteomes" id="UP001489509"/>
    </source>
</evidence>
<comment type="caution">
    <text evidence="1">The sequence shown here is derived from an EMBL/GenBank/DDBJ whole genome shotgun (WGS) entry which is preliminary data.</text>
</comment>
<keyword evidence="2" id="KW-1185">Reference proteome</keyword>
<evidence type="ECO:0000313" key="1">
    <source>
        <dbReference type="EMBL" id="MEQ2441725.1"/>
    </source>
</evidence>
<accession>A0ABV1E335</accession>
<organism evidence="1 2">
    <name type="scientific">Solibaculum intestinale</name>
    <dbReference type="NCBI Taxonomy" id="3133165"/>
    <lineage>
        <taxon>Bacteria</taxon>
        <taxon>Bacillati</taxon>
        <taxon>Bacillota</taxon>
        <taxon>Clostridia</taxon>
        <taxon>Eubacteriales</taxon>
        <taxon>Oscillospiraceae</taxon>
        <taxon>Solibaculum</taxon>
    </lineage>
</organism>